<evidence type="ECO:0000256" key="1">
    <source>
        <dbReference type="ARBA" id="ARBA00010312"/>
    </source>
</evidence>
<reference evidence="6" key="1">
    <citation type="submission" date="2018-08" db="EMBL/GenBank/DDBJ databases">
        <title>Murine metabolic-syndrome-specific gut microbial biobank.</title>
        <authorList>
            <person name="Liu C."/>
        </authorList>
    </citation>
    <scope>NUCLEOTIDE SEQUENCE [LARGE SCALE GENOMIC DNA]</scope>
    <source>
        <strain evidence="6">Z82</strain>
    </source>
</reference>
<dbReference type="GO" id="GO:0030288">
    <property type="term" value="C:outer membrane-bounded periplasmic space"/>
    <property type="evidence" value="ECO:0007669"/>
    <property type="project" value="TreeGrafter"/>
</dbReference>
<dbReference type="SUPFAM" id="SSF53706">
    <property type="entry name" value="Formate dehydrogenase/DMSO reductase, domains 1-3"/>
    <property type="match status" value="1"/>
</dbReference>
<dbReference type="InterPro" id="IPR006657">
    <property type="entry name" value="MoPterin_dinucl-bd_dom"/>
</dbReference>
<evidence type="ECO:0000313" key="6">
    <source>
        <dbReference type="EMBL" id="NBI35390.1"/>
    </source>
</evidence>
<dbReference type="Pfam" id="PF01568">
    <property type="entry name" value="Molydop_binding"/>
    <property type="match status" value="1"/>
</dbReference>
<proteinExistence type="inferred from homology"/>
<dbReference type="PANTHER" id="PTHR43742:SF3">
    <property type="entry name" value="DIMETHYL SULFOXIDE REDUCTASE DMSA"/>
    <property type="match status" value="1"/>
</dbReference>
<keyword evidence="2" id="KW-0479">Metal-binding</keyword>
<feature type="domain" description="Molybdopterin oxidoreductase" evidence="4">
    <location>
        <begin position="228"/>
        <end position="715"/>
    </location>
</feature>
<dbReference type="Gene3D" id="3.40.50.740">
    <property type="match status" value="1"/>
</dbReference>
<dbReference type="GO" id="GO:0030151">
    <property type="term" value="F:molybdenum ion binding"/>
    <property type="evidence" value="ECO:0007669"/>
    <property type="project" value="TreeGrafter"/>
</dbReference>
<feature type="region of interest" description="Disordered" evidence="3">
    <location>
        <begin position="136"/>
        <end position="159"/>
    </location>
</feature>
<name>A0A7C9P067_9BACT</name>
<dbReference type="Pfam" id="PF00384">
    <property type="entry name" value="Molybdopterin"/>
    <property type="match status" value="1"/>
</dbReference>
<evidence type="ECO:0000256" key="3">
    <source>
        <dbReference type="SAM" id="MobiDB-lite"/>
    </source>
</evidence>
<dbReference type="Gene3D" id="3.40.50.12440">
    <property type="match status" value="1"/>
</dbReference>
<dbReference type="InterPro" id="IPR006656">
    <property type="entry name" value="Mopterin_OxRdtase"/>
</dbReference>
<dbReference type="Gene3D" id="3.40.228.10">
    <property type="entry name" value="Dimethylsulfoxide Reductase, domain 2"/>
    <property type="match status" value="1"/>
</dbReference>
<dbReference type="GO" id="GO:0009061">
    <property type="term" value="P:anaerobic respiration"/>
    <property type="evidence" value="ECO:0007669"/>
    <property type="project" value="TreeGrafter"/>
</dbReference>
<dbReference type="EMBL" id="QWKH01000113">
    <property type="protein sequence ID" value="NBI35390.1"/>
    <property type="molecule type" value="Genomic_DNA"/>
</dbReference>
<dbReference type="AlphaFoldDB" id="A0A7C9P067"/>
<dbReference type="Gene3D" id="2.40.40.20">
    <property type="match status" value="1"/>
</dbReference>
<dbReference type="InterPro" id="IPR009010">
    <property type="entry name" value="Asp_de-COase-like_dom_sf"/>
</dbReference>
<accession>A0A7C9P067</accession>
<dbReference type="SUPFAM" id="SSF50692">
    <property type="entry name" value="ADC-like"/>
    <property type="match status" value="1"/>
</dbReference>
<dbReference type="InterPro" id="IPR050612">
    <property type="entry name" value="Prok_Mopterin_Oxidored"/>
</dbReference>
<sequence length="1000" mass="109243">MAPLSNPQQSCVTIIRISPLPPSLKHEPNAIYGVVVTRSPAVSGAVVIPPKRSAAYRLVVARRPAAAGATAPERAGFGWRAHASKRENRGERNAMASTVDNTARPALDRRRFLQAAAALSAVSAVGLAGCDNTLKEVDDPADDATQAEGDEPKREVPTAKALEGGEWITFNCTTGTCAYRCHNQAYVVDGIIVRQGTGNTHPDSVDYPQLRPCIKGMSTRRFVTGVERLKYPMKRKSWQPGGGEGVNAHLRGADEWERISWDDAIDMIASEFTRIRDAYGNRSFLALGELEPKINGGLVGSPILNALGGCLTTWGQASQGGFPVVARQMRGAWSSGVADSQDRIALRHAKLIVFWGTNPAWTASGGNMWHFLNAKKAGGAKVIFVDPYFHQSAQAIADEWIPCRPGTDGALLEALAYEMIVNDLQDQEFLDAHCLGFDADHMPEDARSEENFKDYILGTYDGVPKTPEYASAICGTPVETIKSFAREIATTKPMAWKSSGAPARTYYGNRYAQLFFTVGWMTGNVGVLGAEISAGASNPNSQLGTPGGTPMVSFGSTGYKYAPNPICTEPRGGSKVQNGAFNPEEEYGIPFSETFKAIVEGEYSVPGPNGEKKPCDIRCIVRDTIHQPANQQSGGIWVEPAFRKETVEFVLIQDRYLVPDAQYADILLPVTTTLEEELCCCGFLAPAEICLAGRRVIEPYFESKSDPEVYFMLCDKLGIGEDVAPRITVKQAEFKKIAGATILQEDGSRAPLVTITQADLDEYGVEGEPHEGIVALDEFLKNGGYQLERKDGDHFMNIFDKAFVEDPEANPVATTSGKYEIYCQSLKDYYDRACFNDIDALPKYKACPEGYERAKTEDEYRFQLITAHVIRHSHSSFAHVKQLDEIFANDLLMSAYDAKQAGFKKGDWVLVTTKEGGAVARRVNPMPHLMPGVVILGQGNWRKIDQQTGVDVGANANTLCKSDLLGDGYQSYNSNLVKIERYVGEELLPEYKRAPLTAGL</sequence>
<protein>
    <submittedName>
        <fullName evidence="6">Dimethyl sulfoxide reductase subunit A</fullName>
    </submittedName>
</protein>
<evidence type="ECO:0000256" key="2">
    <source>
        <dbReference type="ARBA" id="ARBA00022723"/>
    </source>
</evidence>
<evidence type="ECO:0000259" key="4">
    <source>
        <dbReference type="Pfam" id="PF00384"/>
    </source>
</evidence>
<feature type="domain" description="Molybdopterin dinucleotide-binding" evidence="5">
    <location>
        <begin position="862"/>
        <end position="963"/>
    </location>
</feature>
<gene>
    <name evidence="6" type="ORF">D1639_10215</name>
</gene>
<dbReference type="GO" id="GO:0043546">
    <property type="term" value="F:molybdopterin cofactor binding"/>
    <property type="evidence" value="ECO:0007669"/>
    <property type="project" value="InterPro"/>
</dbReference>
<dbReference type="GO" id="GO:0016491">
    <property type="term" value="F:oxidoreductase activity"/>
    <property type="evidence" value="ECO:0007669"/>
    <property type="project" value="InterPro"/>
</dbReference>
<comment type="similarity">
    <text evidence="1">Belongs to the prokaryotic molybdopterin-containing oxidoreductase family.</text>
</comment>
<organism evidence="6">
    <name type="scientific">Muribaculaceae bacterium Z82</name>
    <dbReference type="NCBI Taxonomy" id="2304548"/>
    <lineage>
        <taxon>Bacteria</taxon>
        <taxon>Pseudomonadati</taxon>
        <taxon>Bacteroidota</taxon>
        <taxon>Bacteroidia</taxon>
        <taxon>Bacteroidales</taxon>
        <taxon>Muribaculaceae</taxon>
    </lineage>
</organism>
<comment type="caution">
    <text evidence="6">The sequence shown here is derived from an EMBL/GenBank/DDBJ whole genome shotgun (WGS) entry which is preliminary data.</text>
</comment>
<dbReference type="PANTHER" id="PTHR43742">
    <property type="entry name" value="TRIMETHYLAMINE-N-OXIDE REDUCTASE"/>
    <property type="match status" value="1"/>
</dbReference>
<dbReference type="GO" id="GO:0009055">
    <property type="term" value="F:electron transfer activity"/>
    <property type="evidence" value="ECO:0007669"/>
    <property type="project" value="TreeGrafter"/>
</dbReference>
<evidence type="ECO:0000259" key="5">
    <source>
        <dbReference type="Pfam" id="PF01568"/>
    </source>
</evidence>